<dbReference type="eggNOG" id="COG4206">
    <property type="taxonomic scope" value="Bacteria"/>
</dbReference>
<dbReference type="InterPro" id="IPR036942">
    <property type="entry name" value="Beta-barrel_TonB_sf"/>
</dbReference>
<evidence type="ECO:0000259" key="10">
    <source>
        <dbReference type="Pfam" id="PF00593"/>
    </source>
</evidence>
<evidence type="ECO:0000256" key="5">
    <source>
        <dbReference type="ARBA" id="ARBA00023077"/>
    </source>
</evidence>
<evidence type="ECO:0000256" key="7">
    <source>
        <dbReference type="ARBA" id="ARBA00023237"/>
    </source>
</evidence>
<comment type="subcellular location">
    <subcellularLocation>
        <location evidence="1 8">Cell outer membrane</location>
        <topology evidence="1 8">Multi-pass membrane protein</topology>
    </subcellularLocation>
</comment>
<name>F8NC97_9BACT</name>
<evidence type="ECO:0000313" key="12">
    <source>
        <dbReference type="EMBL" id="EGN58068.1"/>
    </source>
</evidence>
<keyword evidence="3 8" id="KW-1134">Transmembrane beta strand</keyword>
<protein>
    <submittedName>
        <fullName evidence="12">TonB-dependent receptor</fullName>
    </submittedName>
</protein>
<dbReference type="Pfam" id="PF00593">
    <property type="entry name" value="TonB_dep_Rec_b-barrel"/>
    <property type="match status" value="1"/>
</dbReference>
<dbReference type="Proteomes" id="UP000002772">
    <property type="component" value="Unassembled WGS sequence"/>
</dbReference>
<sequence>MEKSYFNHKHHHSVSLMAMLIFLIMSMTSGHVMAQNIIGNVNDENGDPLIGVTVTIKGGPANYGTVTDLSGSFSINASKGQTIVFSYVGHKTKEVAASGTKMQVTMEPDNENLDEVVVIGYGTATKKGITGSVASISKSDMNVGTFTNAMGLLQGKVAGLSILNPNGADPAAKYEVLLRGTNTLSAGQGPLIIIDGVVGADINNINFNDVESVDVLKDGSAAAIYGTRGTNGVIIITTKRARAGKTEVTYDGQLTVSSVSHRAKPLSTSGFKEVINTYRPELSSYIHGSSTDWFDEITRTPFSHKHTIGISGGSQTFSHHTSLNYEHSDGLQKKNTMEKMMANTNIRQNLFDGWLDIDYNLSIVHRGYTPSLTSAFEQAFIHNPTEPIYDPSNTEAGGYSRTVAMEYYNPVAMINERNANVKDDNYGGNVRLTLNIKPVPGLKWDNFIALNKVSMESRIYFSHYYPSLIGTDGQATIEDYHYTDRQYESTLNYIHDFGKHSLQALLGYTYERSYNTTHRSVNQGFDFDDLGTNGIGSGTALQDGKASLYSYKESNKYIGFFGRVMYNFDQRYLLSLSLRRDGSSRFGNNQKWGWFPAVSAGWRISREAFMKDIKWVDDLKLRIGYGVTGNQDFNNYKSLLLMGTAGKFYYNGRWTNTYQPISNANPNLQWEKKKEFNIGIDLSVLSGRITATIDYYHRRTTNLLYNYTVPTPPYVYDELFTNVGEISNSGIELTLGAIPVKSKDFMWDTTFTLSHNKNKLNKFTNDEFKNGTYRVGWSHAAAAYTQRLIEGQSLGTFYGPKWIGTNEDGNDVLEGQGDDGSVPEDQWVKIGNAYPDVQMGWSNTLSYKKWDLSFALRVSIGGDVLNSYALQYENLGSIGLKNISEKWLDHTNFTSTKYKYSSKYVEDASYLKMDNISLGYNFIINRDFIKRIKLSFTVQNVFCITGYSGVDPEVALSGLEPGIEGTSYYPRTTDFTFGVNIIF</sequence>
<dbReference type="NCBIfam" id="TIGR04056">
    <property type="entry name" value="OMP_RagA_SusC"/>
    <property type="match status" value="1"/>
</dbReference>
<dbReference type="HOGENOM" id="CLU_004317_0_2_10"/>
<evidence type="ECO:0000259" key="11">
    <source>
        <dbReference type="Pfam" id="PF07715"/>
    </source>
</evidence>
<evidence type="ECO:0000256" key="9">
    <source>
        <dbReference type="RuleBase" id="RU003357"/>
    </source>
</evidence>
<dbReference type="NCBIfam" id="TIGR04057">
    <property type="entry name" value="SusC_RagA_signa"/>
    <property type="match status" value="1"/>
</dbReference>
<comment type="similarity">
    <text evidence="8 9">Belongs to the TonB-dependent receptor family.</text>
</comment>
<dbReference type="InterPro" id="IPR023997">
    <property type="entry name" value="TonB-dep_OMP_SusC/RagA_CS"/>
</dbReference>
<evidence type="ECO:0000313" key="13">
    <source>
        <dbReference type="Proteomes" id="UP000002772"/>
    </source>
</evidence>
<dbReference type="SUPFAM" id="SSF56935">
    <property type="entry name" value="Porins"/>
    <property type="match status" value="1"/>
</dbReference>
<keyword evidence="12" id="KW-0675">Receptor</keyword>
<gene>
    <name evidence="12" type="ORF">Premu_2716</name>
</gene>
<keyword evidence="7 8" id="KW-0998">Cell outer membrane</keyword>
<evidence type="ECO:0000256" key="3">
    <source>
        <dbReference type="ARBA" id="ARBA00022452"/>
    </source>
</evidence>
<evidence type="ECO:0000256" key="4">
    <source>
        <dbReference type="ARBA" id="ARBA00022692"/>
    </source>
</evidence>
<keyword evidence="13" id="KW-1185">Reference proteome</keyword>
<dbReference type="InterPro" id="IPR008969">
    <property type="entry name" value="CarboxyPept-like_regulatory"/>
</dbReference>
<evidence type="ECO:0000256" key="2">
    <source>
        <dbReference type="ARBA" id="ARBA00022448"/>
    </source>
</evidence>
<evidence type="ECO:0000256" key="6">
    <source>
        <dbReference type="ARBA" id="ARBA00023136"/>
    </source>
</evidence>
<dbReference type="Pfam" id="PF07715">
    <property type="entry name" value="Plug"/>
    <property type="match status" value="1"/>
</dbReference>
<dbReference type="GO" id="GO:0009279">
    <property type="term" value="C:cell outer membrane"/>
    <property type="evidence" value="ECO:0007669"/>
    <property type="project" value="UniProtKB-SubCell"/>
</dbReference>
<dbReference type="EMBL" id="GL945017">
    <property type="protein sequence ID" value="EGN58068.1"/>
    <property type="molecule type" value="Genomic_DNA"/>
</dbReference>
<organism evidence="12 13">
    <name type="scientific">Hallella multisaccharivorax DSM 17128</name>
    <dbReference type="NCBI Taxonomy" id="688246"/>
    <lineage>
        <taxon>Bacteria</taxon>
        <taxon>Pseudomonadati</taxon>
        <taxon>Bacteroidota</taxon>
        <taxon>Bacteroidia</taxon>
        <taxon>Bacteroidales</taxon>
        <taxon>Prevotellaceae</taxon>
        <taxon>Hallella</taxon>
    </lineage>
</organism>
<proteinExistence type="inferred from homology"/>
<keyword evidence="5 9" id="KW-0798">TonB box</keyword>
<dbReference type="InterPro" id="IPR037066">
    <property type="entry name" value="Plug_dom_sf"/>
</dbReference>
<dbReference type="Gene3D" id="2.60.40.1120">
    <property type="entry name" value="Carboxypeptidase-like, regulatory domain"/>
    <property type="match status" value="1"/>
</dbReference>
<dbReference type="STRING" id="688246.Premu_2716"/>
<keyword evidence="4 8" id="KW-0812">Transmembrane</keyword>
<dbReference type="InterPro" id="IPR000531">
    <property type="entry name" value="Beta-barrel_TonB"/>
</dbReference>
<dbReference type="SUPFAM" id="SSF49464">
    <property type="entry name" value="Carboxypeptidase regulatory domain-like"/>
    <property type="match status" value="1"/>
</dbReference>
<accession>F8NC97</accession>
<feature type="domain" description="TonB-dependent receptor plug" evidence="11">
    <location>
        <begin position="126"/>
        <end position="233"/>
    </location>
</feature>
<feature type="domain" description="TonB-dependent receptor-like beta-barrel" evidence="10">
    <location>
        <begin position="417"/>
        <end position="941"/>
    </location>
</feature>
<reference evidence="13" key="1">
    <citation type="journal article" date="2011" name="Stand. Genomic Sci.">
        <title>Non-contiguous finished genome sequence of the opportunistic oral pathogen Prevotella multisaccharivorax type strain (PPPA20).</title>
        <authorList>
            <person name="Pati A."/>
            <person name="Gronow S."/>
            <person name="Lu M."/>
            <person name="Lapidus A."/>
            <person name="Nolan M."/>
            <person name="Lucas S."/>
            <person name="Hammon N."/>
            <person name="Deshpande S."/>
            <person name="Cheng J.F."/>
            <person name="Tapia R."/>
            <person name="Han C."/>
            <person name="Goodwin L."/>
            <person name="Pitluck S."/>
            <person name="Liolios K."/>
            <person name="Pagani I."/>
            <person name="Mavromatis K."/>
            <person name="Mikhailova N."/>
            <person name="Huntemann M."/>
            <person name="Chen A."/>
            <person name="Palaniappan K."/>
            <person name="Land M."/>
            <person name="Hauser L."/>
            <person name="Detter J.C."/>
            <person name="Brambilla E.M."/>
            <person name="Rohde M."/>
            <person name="Goker M."/>
            <person name="Woyke T."/>
            <person name="Bristow J."/>
            <person name="Eisen J.A."/>
            <person name="Markowitz V."/>
            <person name="Hugenholtz P."/>
            <person name="Kyrpides N.C."/>
            <person name="Klenk H.P."/>
            <person name="Ivanova N."/>
        </authorList>
    </citation>
    <scope>NUCLEOTIDE SEQUENCE [LARGE SCALE GENOMIC DNA]</scope>
    <source>
        <strain evidence="13">DSM 17128</strain>
    </source>
</reference>
<dbReference type="Gene3D" id="2.40.170.20">
    <property type="entry name" value="TonB-dependent receptor, beta-barrel domain"/>
    <property type="match status" value="1"/>
</dbReference>
<dbReference type="InterPro" id="IPR012910">
    <property type="entry name" value="Plug_dom"/>
</dbReference>
<keyword evidence="6 8" id="KW-0472">Membrane</keyword>
<dbReference type="Gene3D" id="2.170.130.10">
    <property type="entry name" value="TonB-dependent receptor, plug domain"/>
    <property type="match status" value="1"/>
</dbReference>
<evidence type="ECO:0000256" key="8">
    <source>
        <dbReference type="PROSITE-ProRule" id="PRU01360"/>
    </source>
</evidence>
<keyword evidence="2 8" id="KW-0813">Transport</keyword>
<dbReference type="InterPro" id="IPR023996">
    <property type="entry name" value="TonB-dep_OMP_SusC/RagA"/>
</dbReference>
<dbReference type="InterPro" id="IPR039426">
    <property type="entry name" value="TonB-dep_rcpt-like"/>
</dbReference>
<dbReference type="AlphaFoldDB" id="F8NC97"/>
<dbReference type="RefSeq" id="WP_007576047.1">
    <property type="nucleotide sequence ID" value="NZ_BPTS01000002.1"/>
</dbReference>
<evidence type="ECO:0000256" key="1">
    <source>
        <dbReference type="ARBA" id="ARBA00004571"/>
    </source>
</evidence>
<dbReference type="PROSITE" id="PS52016">
    <property type="entry name" value="TONB_DEPENDENT_REC_3"/>
    <property type="match status" value="1"/>
</dbReference>
<dbReference type="Pfam" id="PF13715">
    <property type="entry name" value="CarbopepD_reg_2"/>
    <property type="match status" value="1"/>
</dbReference>